<evidence type="ECO:0000313" key="3">
    <source>
        <dbReference type="EMBL" id="QAY68749.1"/>
    </source>
</evidence>
<evidence type="ECO:0000256" key="1">
    <source>
        <dbReference type="SAM" id="Phobius"/>
    </source>
</evidence>
<evidence type="ECO:0000259" key="2">
    <source>
        <dbReference type="Pfam" id="PF01757"/>
    </source>
</evidence>
<feature type="domain" description="Acyltransferase 3" evidence="2">
    <location>
        <begin position="10"/>
        <end position="344"/>
    </location>
</feature>
<feature type="transmembrane region" description="Helical" evidence="1">
    <location>
        <begin position="292"/>
        <end position="310"/>
    </location>
</feature>
<dbReference type="OrthoDB" id="9796461at2"/>
<feature type="transmembrane region" description="Helical" evidence="1">
    <location>
        <begin position="12"/>
        <end position="28"/>
    </location>
</feature>
<dbReference type="GO" id="GO:0009103">
    <property type="term" value="P:lipopolysaccharide biosynthetic process"/>
    <property type="evidence" value="ECO:0007669"/>
    <property type="project" value="TreeGrafter"/>
</dbReference>
<feature type="transmembrane region" description="Helical" evidence="1">
    <location>
        <begin position="204"/>
        <end position="228"/>
    </location>
</feature>
<keyword evidence="3" id="KW-0808">Transferase</keyword>
<feature type="transmembrane region" description="Helical" evidence="1">
    <location>
        <begin position="165"/>
        <end position="184"/>
    </location>
</feature>
<keyword evidence="4" id="KW-1185">Reference proteome</keyword>
<dbReference type="InterPro" id="IPR050879">
    <property type="entry name" value="Acyltransferase_3"/>
</dbReference>
<keyword evidence="1" id="KW-0472">Membrane</keyword>
<protein>
    <submittedName>
        <fullName evidence="3">Acyltransferase</fullName>
    </submittedName>
</protein>
<keyword evidence="1" id="KW-0812">Transmembrane</keyword>
<dbReference type="Proteomes" id="UP000292118">
    <property type="component" value="Chromosome"/>
</dbReference>
<feature type="transmembrane region" description="Helical" evidence="1">
    <location>
        <begin position="90"/>
        <end position="119"/>
    </location>
</feature>
<feature type="transmembrane region" description="Helical" evidence="1">
    <location>
        <begin position="48"/>
        <end position="69"/>
    </location>
</feature>
<dbReference type="EMBL" id="CP035493">
    <property type="protein sequence ID" value="QAY68749.1"/>
    <property type="molecule type" value="Genomic_DNA"/>
</dbReference>
<reference evidence="3 4" key="1">
    <citation type="submission" date="2019-01" db="EMBL/GenBank/DDBJ databases">
        <title>Genome sequencing of strain FW10M-9.</title>
        <authorList>
            <person name="Heo J."/>
            <person name="Kim S.-J."/>
            <person name="Kim J.-S."/>
            <person name="Hong S.-B."/>
            <person name="Kwon S.-W."/>
        </authorList>
    </citation>
    <scope>NUCLEOTIDE SEQUENCE [LARGE SCALE GENOMIC DNA]</scope>
    <source>
        <strain evidence="3 4">FW10M-9</strain>
    </source>
</reference>
<accession>A0A4P6F3I9</accession>
<dbReference type="InterPro" id="IPR002656">
    <property type="entry name" value="Acyl_transf_3_dom"/>
</dbReference>
<dbReference type="Pfam" id="PF01757">
    <property type="entry name" value="Acyl_transf_3"/>
    <property type="match status" value="1"/>
</dbReference>
<dbReference type="KEGG" id="xya:ET471_00725"/>
<dbReference type="PANTHER" id="PTHR23028:SF53">
    <property type="entry name" value="ACYL_TRANSF_3 DOMAIN-CONTAINING PROTEIN"/>
    <property type="match status" value="1"/>
</dbReference>
<dbReference type="GO" id="GO:0016020">
    <property type="term" value="C:membrane"/>
    <property type="evidence" value="ECO:0007669"/>
    <property type="project" value="TreeGrafter"/>
</dbReference>
<dbReference type="GO" id="GO:0016747">
    <property type="term" value="F:acyltransferase activity, transferring groups other than amino-acyl groups"/>
    <property type="evidence" value="ECO:0007669"/>
    <property type="project" value="InterPro"/>
</dbReference>
<dbReference type="PANTHER" id="PTHR23028">
    <property type="entry name" value="ACETYLTRANSFERASE"/>
    <property type="match status" value="1"/>
</dbReference>
<keyword evidence="3" id="KW-0012">Acyltransferase</keyword>
<feature type="transmembrane region" description="Helical" evidence="1">
    <location>
        <begin position="330"/>
        <end position="351"/>
    </location>
</feature>
<sequence>MMRGPALDSLTSTRFVAALMVFVTHVTVNHVVADKSLADGLDRWLGRLGYAGVTFFFVLSGFVLMWSAREHDTMRAFYRRRIVKIFPNHLVTWVVGLALMVGTGAIAAVPIASLMPSLFLVQSWSTDLPVLFGTNGPSWSLACELLFYFSFPLLAPLVRAVRTDRLWWAVGAACLFELAVPAVASMLPGTEPSPFQNMPWTQNWFAYFLPAGRVGDFVLGMVLARVVAERRLPRVGVPAALVLAGLGYAGVLLLPGPFGLVAPVALPLGLLVAVLAHREVDGRAGWLAARPLVRLGEISFAFYMVHFLVLQYGPLGLATRAPQDVPRQPAVAAVLVVTSLAISLGLGWALFRLVEVPAMNRWGRTVKREPAVPPPMIEEALRG</sequence>
<keyword evidence="1" id="KW-1133">Transmembrane helix</keyword>
<evidence type="ECO:0000313" key="4">
    <source>
        <dbReference type="Proteomes" id="UP000292118"/>
    </source>
</evidence>
<gene>
    <name evidence="3" type="ORF">ET471_00725</name>
</gene>
<proteinExistence type="predicted"/>
<dbReference type="AlphaFoldDB" id="A0A4P6F3I9"/>
<dbReference type="RefSeq" id="WP_129186151.1">
    <property type="nucleotide sequence ID" value="NZ_CP035493.1"/>
</dbReference>
<feature type="transmembrane region" description="Helical" evidence="1">
    <location>
        <begin position="260"/>
        <end position="280"/>
    </location>
</feature>
<organism evidence="3 4">
    <name type="scientific">Xylanimonas protaetiae</name>
    <dbReference type="NCBI Taxonomy" id="2509457"/>
    <lineage>
        <taxon>Bacteria</taxon>
        <taxon>Bacillati</taxon>
        <taxon>Actinomycetota</taxon>
        <taxon>Actinomycetes</taxon>
        <taxon>Micrococcales</taxon>
        <taxon>Promicromonosporaceae</taxon>
        <taxon>Xylanimonas</taxon>
    </lineage>
</organism>
<feature type="transmembrane region" description="Helical" evidence="1">
    <location>
        <begin position="235"/>
        <end position="254"/>
    </location>
</feature>
<name>A0A4P6F3I9_9MICO</name>
<feature type="transmembrane region" description="Helical" evidence="1">
    <location>
        <begin position="139"/>
        <end position="158"/>
    </location>
</feature>